<evidence type="ECO:0000256" key="1">
    <source>
        <dbReference type="SAM" id="MobiDB-lite"/>
    </source>
</evidence>
<organism evidence="3 4">
    <name type="scientific">Steinernema glaseri</name>
    <dbReference type="NCBI Taxonomy" id="37863"/>
    <lineage>
        <taxon>Eukaryota</taxon>
        <taxon>Metazoa</taxon>
        <taxon>Ecdysozoa</taxon>
        <taxon>Nematoda</taxon>
        <taxon>Chromadorea</taxon>
        <taxon>Rhabditida</taxon>
        <taxon>Tylenchina</taxon>
        <taxon>Panagrolaimomorpha</taxon>
        <taxon>Strongyloidoidea</taxon>
        <taxon>Steinernematidae</taxon>
        <taxon>Steinernema</taxon>
    </lineage>
</organism>
<dbReference type="Gene3D" id="2.60.120.260">
    <property type="entry name" value="Galactose-binding domain-like"/>
    <property type="match status" value="2"/>
</dbReference>
<evidence type="ECO:0000313" key="3">
    <source>
        <dbReference type="Proteomes" id="UP000095287"/>
    </source>
</evidence>
<reference evidence="4" key="1">
    <citation type="submission" date="2016-11" db="UniProtKB">
        <authorList>
            <consortium name="WormBaseParasite"/>
        </authorList>
    </citation>
    <scope>IDENTIFICATION</scope>
</reference>
<dbReference type="InterPro" id="IPR000421">
    <property type="entry name" value="FA58C"/>
</dbReference>
<dbReference type="InterPro" id="IPR052407">
    <property type="entry name" value="BTB_POZ_domain_cont_9"/>
</dbReference>
<dbReference type="GO" id="GO:0048512">
    <property type="term" value="P:circadian behavior"/>
    <property type="evidence" value="ECO:0007669"/>
    <property type="project" value="TreeGrafter"/>
</dbReference>
<evidence type="ECO:0000259" key="2">
    <source>
        <dbReference type="Pfam" id="PF00754"/>
    </source>
</evidence>
<dbReference type="InterPro" id="IPR008979">
    <property type="entry name" value="Galactose-bd-like_sf"/>
</dbReference>
<name>A0A1I8AQE5_9BILA</name>
<dbReference type="PANTHER" id="PTHR46306">
    <property type="entry name" value="BTB/POZ DOMAIN-CONTAINING PROTEIN 9"/>
    <property type="match status" value="1"/>
</dbReference>
<feature type="domain" description="F5/8 type C" evidence="2">
    <location>
        <begin position="78"/>
        <end position="177"/>
    </location>
</feature>
<dbReference type="GO" id="GO:0050804">
    <property type="term" value="P:modulation of chemical synaptic transmission"/>
    <property type="evidence" value="ECO:0007669"/>
    <property type="project" value="TreeGrafter"/>
</dbReference>
<dbReference type="AlphaFoldDB" id="A0A1I8AQE5"/>
<evidence type="ECO:0000313" key="4">
    <source>
        <dbReference type="WBParaSite" id="L893_g8152.t2"/>
    </source>
</evidence>
<dbReference type="WBParaSite" id="L893_g8152.t2">
    <property type="protein sequence ID" value="L893_g8152.t2"/>
    <property type="gene ID" value="L893_g8152"/>
</dbReference>
<sequence>MDREGGYSLSVASKKVTVQLCKPMFVATRCEMFNGHCSKVDCQLTHTYDTMAEPTENVVTMEKGCTVIEGRKGQEDTEHNCIINGEFDDKWGNYYVHTIGEGAITVRLDKPYMLENLGFLLWPHDIRWYHYYVETSVDGEDWERVADKAEEKCAAWQYIEFERRPVQYIKLVGTATDRESNRFLLWPHDIRWYHYYVETSVDGEEWERVADKAEEECAAWQYLEFERRPVQYIKLVGTATDRESNRWFHVVHIEAPAEKREGLPSVWPGDCPEDEEEEEEE</sequence>
<feature type="region of interest" description="Disordered" evidence="1">
    <location>
        <begin position="261"/>
        <end position="281"/>
    </location>
</feature>
<feature type="compositionally biased region" description="Acidic residues" evidence="1">
    <location>
        <begin position="271"/>
        <end position="281"/>
    </location>
</feature>
<proteinExistence type="predicted"/>
<dbReference type="GO" id="GO:0005737">
    <property type="term" value="C:cytoplasm"/>
    <property type="evidence" value="ECO:0007669"/>
    <property type="project" value="TreeGrafter"/>
</dbReference>
<dbReference type="Pfam" id="PF00754">
    <property type="entry name" value="F5_F8_type_C"/>
    <property type="match status" value="1"/>
</dbReference>
<dbReference type="PANTHER" id="PTHR46306:SF1">
    <property type="entry name" value="BTB_POZ DOMAIN-CONTAINING PROTEIN 9"/>
    <property type="match status" value="1"/>
</dbReference>
<accession>A0A1I8AQE5</accession>
<dbReference type="SUPFAM" id="SSF49785">
    <property type="entry name" value="Galactose-binding domain-like"/>
    <property type="match status" value="2"/>
</dbReference>
<dbReference type="Proteomes" id="UP000095287">
    <property type="component" value="Unplaced"/>
</dbReference>
<dbReference type="GO" id="GO:0008344">
    <property type="term" value="P:adult locomotory behavior"/>
    <property type="evidence" value="ECO:0007669"/>
    <property type="project" value="TreeGrafter"/>
</dbReference>
<protein>
    <submittedName>
        <fullName evidence="4">F5/8 type C domain-containing protein</fullName>
    </submittedName>
</protein>
<keyword evidence="3" id="KW-1185">Reference proteome</keyword>